<comment type="caution">
    <text evidence="3">The sequence shown here is derived from an EMBL/GenBank/DDBJ whole genome shotgun (WGS) entry which is preliminary data.</text>
</comment>
<dbReference type="InterPro" id="IPR003593">
    <property type="entry name" value="AAA+_ATPase"/>
</dbReference>
<dbReference type="InterPro" id="IPR045006">
    <property type="entry name" value="CHLI-like"/>
</dbReference>
<dbReference type="PANTHER" id="PTHR32039:SF7">
    <property type="entry name" value="COMPETENCE PROTEIN COMM"/>
    <property type="match status" value="1"/>
</dbReference>
<reference evidence="3 4" key="1">
    <citation type="submission" date="2024-02" db="EMBL/GenBank/DDBJ databases">
        <title>Whole genome sequencing and characterization of Corynebacterium isolated from the ocular surface of dry eye disease sufferers.</title>
        <authorList>
            <person name="Naqvi M."/>
        </authorList>
    </citation>
    <scope>NUCLEOTIDE SEQUENCE [LARGE SCALE GENOMIC DNA]</scope>
    <source>
        <strain evidence="3 4">PCRF</strain>
    </source>
</reference>
<dbReference type="NCBIfam" id="TIGR00368">
    <property type="entry name" value="YifB family Mg chelatase-like AAA ATPase"/>
    <property type="match status" value="1"/>
</dbReference>
<dbReference type="Pfam" id="PF13335">
    <property type="entry name" value="Mg_chelatase_C"/>
    <property type="match status" value="1"/>
</dbReference>
<dbReference type="Pfam" id="PF13541">
    <property type="entry name" value="ChlI"/>
    <property type="match status" value="1"/>
</dbReference>
<gene>
    <name evidence="3" type="ORF">V5S96_08405</name>
</gene>
<organism evidence="3 4">
    <name type="scientific">Corynebacterium mastitidis</name>
    <dbReference type="NCBI Taxonomy" id="161890"/>
    <lineage>
        <taxon>Bacteria</taxon>
        <taxon>Bacillati</taxon>
        <taxon>Actinomycetota</taxon>
        <taxon>Actinomycetes</taxon>
        <taxon>Mycobacteriales</taxon>
        <taxon>Corynebacteriaceae</taxon>
        <taxon>Corynebacterium</taxon>
    </lineage>
</organism>
<sequence>MPAEARGARLAVAHTVALHGVRAHPVRVEANIGPGLPGMRVVGLGDASVRESRERIRTAVTNSGLGWPRTKIVVSLSPACLPKSGGHFDLAITAALLGAAWEGDRARHARAALGSTLLLGEVALDGSLRPVRGVLPALLCARRRGMTHAVVPPGNAREAALASRLRVLIAPTLRDVARWLAGEAALPGPELEDSSGAEPGPGDFADIAGQRRAVRAAQVAAAGGHHLMLLGPPGSGKSMIAARMPTILPPLTREQTMEATAVHSVASDSFRGPVRRAPFVAPHHSVTGAGLLGGGSGIPRPGAVSLAHHGLLFLDEASEIPASVLDGLRTPLDEGRVRLVRSHRSYVFPARFQLVLAANPCRCAASEPSLCRCGARARAAYLSNISGPLRDRIDIVARTHAAGARLRTGFAPASAELAEAVAQARDKARYRWREEGRTPRNADIPGPLLRKEFPAADEAMALIEAYLARGEVSQRGADRLLRIAWTLADLEGRKRPGMGEIAEALELGAAGWEEP</sequence>
<dbReference type="InterPro" id="IPR014721">
    <property type="entry name" value="Ribsml_uS5_D2-typ_fold_subgr"/>
</dbReference>
<dbReference type="InterPro" id="IPR027417">
    <property type="entry name" value="P-loop_NTPase"/>
</dbReference>
<protein>
    <submittedName>
        <fullName evidence="3">YifB family Mg chelatase-like AAA ATPase</fullName>
    </submittedName>
</protein>
<evidence type="ECO:0000313" key="4">
    <source>
        <dbReference type="Proteomes" id="UP001359781"/>
    </source>
</evidence>
<dbReference type="InterPro" id="IPR020568">
    <property type="entry name" value="Ribosomal_Su5_D2-typ_SF"/>
</dbReference>
<name>A0ABU8NZD2_9CORY</name>
<evidence type="ECO:0000256" key="1">
    <source>
        <dbReference type="ARBA" id="ARBA00006354"/>
    </source>
</evidence>
<dbReference type="InterPro" id="IPR000523">
    <property type="entry name" value="Mg_chelatse_chII-like_cat_dom"/>
</dbReference>
<dbReference type="SMART" id="SM00382">
    <property type="entry name" value="AAA"/>
    <property type="match status" value="1"/>
</dbReference>
<dbReference type="Gene3D" id="3.30.230.10">
    <property type="match status" value="1"/>
</dbReference>
<proteinExistence type="inferred from homology"/>
<dbReference type="Gene3D" id="3.40.50.300">
    <property type="entry name" value="P-loop containing nucleotide triphosphate hydrolases"/>
    <property type="match status" value="1"/>
</dbReference>
<dbReference type="SUPFAM" id="SSF52540">
    <property type="entry name" value="P-loop containing nucleoside triphosphate hydrolases"/>
    <property type="match status" value="1"/>
</dbReference>
<dbReference type="EMBL" id="JBAHVJ010000008">
    <property type="protein sequence ID" value="MEJ4100373.1"/>
    <property type="molecule type" value="Genomic_DNA"/>
</dbReference>
<feature type="domain" description="AAA+ ATPase" evidence="2">
    <location>
        <begin position="223"/>
        <end position="403"/>
    </location>
</feature>
<evidence type="ECO:0000259" key="2">
    <source>
        <dbReference type="SMART" id="SM00382"/>
    </source>
</evidence>
<dbReference type="Proteomes" id="UP001359781">
    <property type="component" value="Unassembled WGS sequence"/>
</dbReference>
<comment type="similarity">
    <text evidence="1">Belongs to the Mg-chelatase subunits D/I family. ComM subfamily.</text>
</comment>
<dbReference type="RefSeq" id="WP_337890710.1">
    <property type="nucleotide sequence ID" value="NZ_JBAHVI010000008.1"/>
</dbReference>
<dbReference type="SUPFAM" id="SSF54211">
    <property type="entry name" value="Ribosomal protein S5 domain 2-like"/>
    <property type="match status" value="1"/>
</dbReference>
<keyword evidence="4" id="KW-1185">Reference proteome</keyword>
<dbReference type="Pfam" id="PF01078">
    <property type="entry name" value="Mg_chelatase"/>
    <property type="match status" value="1"/>
</dbReference>
<accession>A0ABU8NZD2</accession>
<dbReference type="InterPro" id="IPR004482">
    <property type="entry name" value="Mg_chelat-rel"/>
</dbReference>
<evidence type="ECO:0000313" key="3">
    <source>
        <dbReference type="EMBL" id="MEJ4100373.1"/>
    </source>
</evidence>
<dbReference type="InterPro" id="IPR025158">
    <property type="entry name" value="Mg_chelat-rel_C"/>
</dbReference>
<dbReference type="PANTHER" id="PTHR32039">
    <property type="entry name" value="MAGNESIUM-CHELATASE SUBUNIT CHLI"/>
    <property type="match status" value="1"/>
</dbReference>